<dbReference type="SUPFAM" id="SSF53383">
    <property type="entry name" value="PLP-dependent transferases"/>
    <property type="match status" value="1"/>
</dbReference>
<dbReference type="GO" id="GO:0030170">
    <property type="term" value="F:pyridoxal phosphate binding"/>
    <property type="evidence" value="ECO:0007669"/>
    <property type="project" value="InterPro"/>
</dbReference>
<dbReference type="HAMAP" id="MF_01023">
    <property type="entry name" value="HisC_aminotrans_2"/>
    <property type="match status" value="1"/>
</dbReference>
<dbReference type="EMBL" id="FSRO01000001">
    <property type="protein sequence ID" value="SIO43219.1"/>
    <property type="molecule type" value="Genomic_DNA"/>
</dbReference>
<evidence type="ECO:0000256" key="11">
    <source>
        <dbReference type="HAMAP-Rule" id="MF_01023"/>
    </source>
</evidence>
<keyword evidence="9 11" id="KW-0368">Histidine biosynthesis</keyword>
<evidence type="ECO:0000256" key="4">
    <source>
        <dbReference type="ARBA" id="ARBA00011738"/>
    </source>
</evidence>
<keyword evidence="6 11" id="KW-0028">Amino-acid biosynthesis</keyword>
<evidence type="ECO:0000256" key="6">
    <source>
        <dbReference type="ARBA" id="ARBA00022605"/>
    </source>
</evidence>
<evidence type="ECO:0000256" key="1">
    <source>
        <dbReference type="ARBA" id="ARBA00001933"/>
    </source>
</evidence>
<comment type="subunit">
    <text evidence="4 11">Homodimer.</text>
</comment>
<evidence type="ECO:0000256" key="7">
    <source>
        <dbReference type="ARBA" id="ARBA00022679"/>
    </source>
</evidence>
<dbReference type="PANTHER" id="PTHR42885:SF2">
    <property type="entry name" value="HISTIDINOL-PHOSPHATE AMINOTRANSFERASE"/>
    <property type="match status" value="1"/>
</dbReference>
<evidence type="ECO:0000256" key="8">
    <source>
        <dbReference type="ARBA" id="ARBA00022898"/>
    </source>
</evidence>
<evidence type="ECO:0000259" key="12">
    <source>
        <dbReference type="Pfam" id="PF00155"/>
    </source>
</evidence>
<comment type="pathway">
    <text evidence="2 11">Amino-acid biosynthesis; L-histidine biosynthesis; L-histidine from 5-phospho-alpha-D-ribose 1-diphosphate: step 7/9.</text>
</comment>
<comment type="similarity">
    <text evidence="3 11">Belongs to the class-II pyridoxal-phosphate-dependent aminotransferase family. Histidinol-phosphate aminotransferase subfamily.</text>
</comment>
<evidence type="ECO:0000256" key="2">
    <source>
        <dbReference type="ARBA" id="ARBA00005011"/>
    </source>
</evidence>
<dbReference type="GO" id="GO:0004400">
    <property type="term" value="F:histidinol-phosphate transaminase activity"/>
    <property type="evidence" value="ECO:0007669"/>
    <property type="project" value="UniProtKB-UniRule"/>
</dbReference>
<keyword evidence="5 11" id="KW-0032">Aminotransferase</keyword>
<dbReference type="Gene3D" id="3.90.1150.10">
    <property type="entry name" value="Aspartate Aminotransferase, domain 1"/>
    <property type="match status" value="1"/>
</dbReference>
<dbReference type="InterPro" id="IPR015421">
    <property type="entry name" value="PyrdxlP-dep_Trfase_major"/>
</dbReference>
<keyword evidence="8 11" id="KW-0663">Pyridoxal phosphate</keyword>
<comment type="cofactor">
    <cofactor evidence="1 11">
        <name>pyridoxal 5'-phosphate</name>
        <dbReference type="ChEBI" id="CHEBI:597326"/>
    </cofactor>
</comment>
<sequence>MGDMPNSYTPDQIIRPEILALSAYHVSPATGMIKLDAMENPYTLPAVLRDEIAQLAAEAPVNRYPDASAASLIATLREALAIPPDMAVLLGNGSDEVIQIIAMAMARPGAVLMSVEPAFVMFRMIATFARIDYVGVPLNSDFSLNLDAMLAAIEKHQPAVIFLAYPNNPTGNLFDAKMISRIIEATPGLVVVDEAYHVFADKSLMGELARHPNLLLMRTLSKVGLAGLRLGLLIGRSEWLVQMEKLRLPYNVGIMTQLIAKAVLRHPDILLQQATAIKTERAEMNRRLSALAGIQVFHSDANFILFRINEANQVFQALKQRGILIKNLNGTHPLLKDCLRVTIGTPDENTQFCTALHAIIDRSA</sequence>
<proteinExistence type="inferred from homology"/>
<dbReference type="CDD" id="cd00609">
    <property type="entry name" value="AAT_like"/>
    <property type="match status" value="1"/>
</dbReference>
<dbReference type="Pfam" id="PF00155">
    <property type="entry name" value="Aminotran_1_2"/>
    <property type="match status" value="1"/>
</dbReference>
<comment type="catalytic activity">
    <reaction evidence="10 11">
        <text>L-histidinol phosphate + 2-oxoglutarate = 3-(imidazol-4-yl)-2-oxopropyl phosphate + L-glutamate</text>
        <dbReference type="Rhea" id="RHEA:23744"/>
        <dbReference type="ChEBI" id="CHEBI:16810"/>
        <dbReference type="ChEBI" id="CHEBI:29985"/>
        <dbReference type="ChEBI" id="CHEBI:57766"/>
        <dbReference type="ChEBI" id="CHEBI:57980"/>
        <dbReference type="EC" id="2.6.1.9"/>
    </reaction>
</comment>
<dbReference type="Proteomes" id="UP000185062">
    <property type="component" value="Unassembled WGS sequence"/>
</dbReference>
<dbReference type="EC" id="2.6.1.9" evidence="11"/>
<keyword evidence="14" id="KW-1185">Reference proteome</keyword>
<feature type="domain" description="Aminotransferase class I/classII large" evidence="12">
    <location>
        <begin position="31"/>
        <end position="356"/>
    </location>
</feature>
<dbReference type="InterPro" id="IPR015424">
    <property type="entry name" value="PyrdxlP-dep_Trfase"/>
</dbReference>
<dbReference type="AlphaFoldDB" id="A0A1N6JGD2"/>
<dbReference type="eggNOG" id="COG0079">
    <property type="taxonomic scope" value="Bacteria"/>
</dbReference>
<accession>A0A1N6JGD2</accession>
<dbReference type="NCBIfam" id="TIGR01141">
    <property type="entry name" value="hisC"/>
    <property type="match status" value="1"/>
</dbReference>
<evidence type="ECO:0000313" key="14">
    <source>
        <dbReference type="Proteomes" id="UP000185062"/>
    </source>
</evidence>
<evidence type="ECO:0000256" key="9">
    <source>
        <dbReference type="ARBA" id="ARBA00023102"/>
    </source>
</evidence>
<evidence type="ECO:0000313" key="13">
    <source>
        <dbReference type="EMBL" id="SIO43219.1"/>
    </source>
</evidence>
<dbReference type="Gene3D" id="3.40.640.10">
    <property type="entry name" value="Type I PLP-dependent aspartate aminotransferase-like (Major domain)"/>
    <property type="match status" value="1"/>
</dbReference>
<dbReference type="InterPro" id="IPR004839">
    <property type="entry name" value="Aminotransferase_I/II_large"/>
</dbReference>
<name>A0A1N6JGD2_9PROT</name>
<evidence type="ECO:0000256" key="5">
    <source>
        <dbReference type="ARBA" id="ARBA00022576"/>
    </source>
</evidence>
<evidence type="ECO:0000256" key="10">
    <source>
        <dbReference type="ARBA" id="ARBA00047481"/>
    </source>
</evidence>
<dbReference type="PANTHER" id="PTHR42885">
    <property type="entry name" value="HISTIDINOL-PHOSPHATE AMINOTRANSFERASE-RELATED"/>
    <property type="match status" value="1"/>
</dbReference>
<dbReference type="STRING" id="44575.SAMN05216419_101232"/>
<feature type="modified residue" description="N6-(pyridoxal phosphate)lysine" evidence="11">
    <location>
        <position position="222"/>
    </location>
</feature>
<gene>
    <name evidence="11" type="primary">hisC</name>
    <name evidence="13" type="ORF">SAMN02743940_2584</name>
</gene>
<reference evidence="13 14" key="1">
    <citation type="submission" date="2016-12" db="EMBL/GenBank/DDBJ databases">
        <authorList>
            <person name="Song W.-J."/>
            <person name="Kurnit D.M."/>
        </authorList>
    </citation>
    <scope>NUCLEOTIDE SEQUENCE [LARGE SCALE GENOMIC DNA]</scope>
    <source>
        <strain evidence="13 14">ATCC 49181</strain>
    </source>
</reference>
<keyword evidence="7 11" id="KW-0808">Transferase</keyword>
<protein>
    <recommendedName>
        <fullName evidence="11">Histidinol-phosphate aminotransferase</fullName>
        <ecNumber evidence="11">2.6.1.9</ecNumber>
    </recommendedName>
    <alternativeName>
        <fullName evidence="11">Imidazole acetol-phosphate transaminase</fullName>
    </alternativeName>
</protein>
<evidence type="ECO:0000256" key="3">
    <source>
        <dbReference type="ARBA" id="ARBA00007970"/>
    </source>
</evidence>
<dbReference type="GO" id="GO:0000105">
    <property type="term" value="P:L-histidine biosynthetic process"/>
    <property type="evidence" value="ECO:0007669"/>
    <property type="project" value="UniProtKB-UniRule"/>
</dbReference>
<dbReference type="InterPro" id="IPR015422">
    <property type="entry name" value="PyrdxlP-dep_Trfase_small"/>
</dbReference>
<dbReference type="UniPathway" id="UPA00031">
    <property type="reaction ID" value="UER00012"/>
</dbReference>
<dbReference type="InterPro" id="IPR005861">
    <property type="entry name" value="HisP_aminotrans"/>
</dbReference>
<organism evidence="13 14">
    <name type="scientific">Nitrosomonas cryotolerans ATCC 49181</name>
    <dbReference type="NCBI Taxonomy" id="1131553"/>
    <lineage>
        <taxon>Bacteria</taxon>
        <taxon>Pseudomonadati</taxon>
        <taxon>Pseudomonadota</taxon>
        <taxon>Betaproteobacteria</taxon>
        <taxon>Nitrosomonadales</taxon>
        <taxon>Nitrosomonadaceae</taxon>
        <taxon>Nitrosomonas</taxon>
    </lineage>
</organism>